<keyword evidence="3" id="KW-0325">Glycoprotein</keyword>
<reference evidence="5 6" key="1">
    <citation type="journal article" date="2017" name="PLoS Biol.">
        <title>The sea cucumber genome provides insights into morphological evolution and visceral regeneration.</title>
        <authorList>
            <person name="Zhang X."/>
            <person name="Sun L."/>
            <person name="Yuan J."/>
            <person name="Sun Y."/>
            <person name="Gao Y."/>
            <person name="Zhang L."/>
            <person name="Li S."/>
            <person name="Dai H."/>
            <person name="Hamel J.F."/>
            <person name="Liu C."/>
            <person name="Yu Y."/>
            <person name="Liu S."/>
            <person name="Lin W."/>
            <person name="Guo K."/>
            <person name="Jin S."/>
            <person name="Xu P."/>
            <person name="Storey K.B."/>
            <person name="Huan P."/>
            <person name="Zhang T."/>
            <person name="Zhou Y."/>
            <person name="Zhang J."/>
            <person name="Lin C."/>
            <person name="Li X."/>
            <person name="Xing L."/>
            <person name="Huo D."/>
            <person name="Sun M."/>
            <person name="Wang L."/>
            <person name="Mercier A."/>
            <person name="Li F."/>
            <person name="Yang H."/>
            <person name="Xiang J."/>
        </authorList>
    </citation>
    <scope>NUCLEOTIDE SEQUENCE [LARGE SCALE GENOMIC DNA]</scope>
    <source>
        <strain evidence="5">Shaxun</strain>
        <tissue evidence="5">Muscle</tissue>
    </source>
</reference>
<organism evidence="5 6">
    <name type="scientific">Stichopus japonicus</name>
    <name type="common">Sea cucumber</name>
    <dbReference type="NCBI Taxonomy" id="307972"/>
    <lineage>
        <taxon>Eukaryota</taxon>
        <taxon>Metazoa</taxon>
        <taxon>Echinodermata</taxon>
        <taxon>Eleutherozoa</taxon>
        <taxon>Echinozoa</taxon>
        <taxon>Holothuroidea</taxon>
        <taxon>Aspidochirotacea</taxon>
        <taxon>Aspidochirotida</taxon>
        <taxon>Stichopodidae</taxon>
        <taxon>Apostichopus</taxon>
    </lineage>
</organism>
<dbReference type="EMBL" id="MRZV01000393">
    <property type="protein sequence ID" value="PIK51045.1"/>
    <property type="molecule type" value="Genomic_DNA"/>
</dbReference>
<dbReference type="Proteomes" id="UP000230750">
    <property type="component" value="Unassembled WGS sequence"/>
</dbReference>
<evidence type="ECO:0000256" key="1">
    <source>
        <dbReference type="ARBA" id="ARBA00009191"/>
    </source>
</evidence>
<dbReference type="InterPro" id="IPR011042">
    <property type="entry name" value="6-blade_b-propeller_TolB-like"/>
</dbReference>
<dbReference type="PANTHER" id="PTHR10426">
    <property type="entry name" value="STRICTOSIDINE SYNTHASE-RELATED"/>
    <property type="match status" value="1"/>
</dbReference>
<dbReference type="PANTHER" id="PTHR10426:SF88">
    <property type="entry name" value="ADIPOCYTE PLASMA MEMBRANE-ASSOCIATED PROTEIN HEMOMUCIN-RELATED"/>
    <property type="match status" value="1"/>
</dbReference>
<comment type="similarity">
    <text evidence="1">Belongs to the strictosidine synthase family.</text>
</comment>
<keyword evidence="2" id="KW-0597">Phosphoprotein</keyword>
<sequence>MGHSIRFGNDVTRLPGGDFFFTDSDFKWERREFPYIMIEASPNGRLMWFNPKTRFSNVALFDLYFPNGIQISPDQQFMLICESSAYRILKYYLKGDKMGQTEIFADNLPKVPDNIRLSKNGGYWVALSGPVRSAEDLLTLSDFMGRRPWLRKQIAKVGL</sequence>
<evidence type="ECO:0000313" key="5">
    <source>
        <dbReference type="EMBL" id="PIK51045.1"/>
    </source>
</evidence>
<protein>
    <submittedName>
        <fullName evidence="5">Putative adipocyte plasma membrane-associated protein</fullName>
    </submittedName>
</protein>
<dbReference type="Pfam" id="PF03088">
    <property type="entry name" value="Str_synth"/>
    <property type="match status" value="1"/>
</dbReference>
<gene>
    <name evidence="5" type="ORF">BSL78_12073</name>
</gene>
<comment type="caution">
    <text evidence="5">The sequence shown here is derived from an EMBL/GenBank/DDBJ whole genome shotgun (WGS) entry which is preliminary data.</text>
</comment>
<keyword evidence="6" id="KW-1185">Reference proteome</keyword>
<dbReference type="STRING" id="307972.A0A2G8KSW0"/>
<dbReference type="InterPro" id="IPR018119">
    <property type="entry name" value="Strictosidine_synth_cons-reg"/>
</dbReference>
<evidence type="ECO:0000256" key="3">
    <source>
        <dbReference type="ARBA" id="ARBA00023180"/>
    </source>
</evidence>
<evidence type="ECO:0000259" key="4">
    <source>
        <dbReference type="Pfam" id="PF03088"/>
    </source>
</evidence>
<dbReference type="SUPFAM" id="SSF63829">
    <property type="entry name" value="Calcium-dependent phosphotriesterase"/>
    <property type="match status" value="1"/>
</dbReference>
<dbReference type="OrthoDB" id="5307922at2759"/>
<proteinExistence type="inferred from homology"/>
<dbReference type="GO" id="GO:0012505">
    <property type="term" value="C:endomembrane system"/>
    <property type="evidence" value="ECO:0007669"/>
    <property type="project" value="TreeGrafter"/>
</dbReference>
<feature type="domain" description="Strictosidine synthase conserved region" evidence="4">
    <location>
        <begin position="17"/>
        <end position="95"/>
    </location>
</feature>
<dbReference type="Gene3D" id="2.120.10.30">
    <property type="entry name" value="TolB, C-terminal domain"/>
    <property type="match status" value="1"/>
</dbReference>
<evidence type="ECO:0000313" key="6">
    <source>
        <dbReference type="Proteomes" id="UP000230750"/>
    </source>
</evidence>
<evidence type="ECO:0000256" key="2">
    <source>
        <dbReference type="ARBA" id="ARBA00022553"/>
    </source>
</evidence>
<accession>A0A2G8KSW0</accession>
<name>A0A2G8KSW0_STIJA</name>
<dbReference type="GO" id="GO:0016787">
    <property type="term" value="F:hydrolase activity"/>
    <property type="evidence" value="ECO:0007669"/>
    <property type="project" value="TreeGrafter"/>
</dbReference>
<dbReference type="AlphaFoldDB" id="A0A2G8KSW0"/>